<name>A0A4Z2F6E2_9TELE</name>
<proteinExistence type="predicted"/>
<feature type="region of interest" description="Disordered" evidence="1">
    <location>
        <begin position="49"/>
        <end position="112"/>
    </location>
</feature>
<feature type="region of interest" description="Disordered" evidence="1">
    <location>
        <begin position="1"/>
        <end position="28"/>
    </location>
</feature>
<accession>A0A4Z2F6E2</accession>
<reference evidence="2 3" key="1">
    <citation type="submission" date="2019-03" db="EMBL/GenBank/DDBJ databases">
        <title>First draft genome of Liparis tanakae, snailfish: a comprehensive survey of snailfish specific genes.</title>
        <authorList>
            <person name="Kim W."/>
            <person name="Song I."/>
            <person name="Jeong J.-H."/>
            <person name="Kim D."/>
            <person name="Kim S."/>
            <person name="Ryu S."/>
            <person name="Song J.Y."/>
            <person name="Lee S.K."/>
        </authorList>
    </citation>
    <scope>NUCLEOTIDE SEQUENCE [LARGE SCALE GENOMIC DNA]</scope>
    <source>
        <tissue evidence="2">Muscle</tissue>
    </source>
</reference>
<feature type="compositionally biased region" description="Basic and acidic residues" evidence="1">
    <location>
        <begin position="66"/>
        <end position="75"/>
    </location>
</feature>
<gene>
    <name evidence="2" type="ORF">EYF80_053399</name>
</gene>
<feature type="compositionally biased region" description="Polar residues" evidence="1">
    <location>
        <begin position="49"/>
        <end position="59"/>
    </location>
</feature>
<organism evidence="2 3">
    <name type="scientific">Liparis tanakae</name>
    <name type="common">Tanaka's snailfish</name>
    <dbReference type="NCBI Taxonomy" id="230148"/>
    <lineage>
        <taxon>Eukaryota</taxon>
        <taxon>Metazoa</taxon>
        <taxon>Chordata</taxon>
        <taxon>Craniata</taxon>
        <taxon>Vertebrata</taxon>
        <taxon>Euteleostomi</taxon>
        <taxon>Actinopterygii</taxon>
        <taxon>Neopterygii</taxon>
        <taxon>Teleostei</taxon>
        <taxon>Neoteleostei</taxon>
        <taxon>Acanthomorphata</taxon>
        <taxon>Eupercaria</taxon>
        <taxon>Perciformes</taxon>
        <taxon>Cottioidei</taxon>
        <taxon>Cottales</taxon>
        <taxon>Liparidae</taxon>
        <taxon>Liparis</taxon>
    </lineage>
</organism>
<keyword evidence="3" id="KW-1185">Reference proteome</keyword>
<sequence>MADRPAANLFLTREKRYPGPASSMLQPDSVLPSLVNCTASAAGLLGPSTSVRCQESSRGSAAAPHSCERKDRDTEASEDQEDVSVPNTLEQSRHGPYHAAGGKTACSFETPPSTGTRNWTLLRAVGVAMASPLYL</sequence>
<evidence type="ECO:0000313" key="3">
    <source>
        <dbReference type="Proteomes" id="UP000314294"/>
    </source>
</evidence>
<dbReference type="AlphaFoldDB" id="A0A4Z2F6E2"/>
<dbReference type="EMBL" id="SRLO01001619">
    <property type="protein sequence ID" value="TNN36433.1"/>
    <property type="molecule type" value="Genomic_DNA"/>
</dbReference>
<evidence type="ECO:0000256" key="1">
    <source>
        <dbReference type="SAM" id="MobiDB-lite"/>
    </source>
</evidence>
<protein>
    <submittedName>
        <fullName evidence="2">Uncharacterized protein</fullName>
    </submittedName>
</protein>
<evidence type="ECO:0000313" key="2">
    <source>
        <dbReference type="EMBL" id="TNN36433.1"/>
    </source>
</evidence>
<dbReference type="Proteomes" id="UP000314294">
    <property type="component" value="Unassembled WGS sequence"/>
</dbReference>
<comment type="caution">
    <text evidence="2">The sequence shown here is derived from an EMBL/GenBank/DDBJ whole genome shotgun (WGS) entry which is preliminary data.</text>
</comment>